<protein>
    <submittedName>
        <fullName evidence="1">Uncharacterized protein</fullName>
    </submittedName>
</protein>
<evidence type="ECO:0000313" key="2">
    <source>
        <dbReference type="Proteomes" id="UP000774326"/>
    </source>
</evidence>
<dbReference type="AlphaFoldDB" id="A0A9P8Q4A9"/>
<evidence type="ECO:0000313" key="1">
    <source>
        <dbReference type="EMBL" id="KAH3683798.1"/>
    </source>
</evidence>
<organism evidence="1 2">
    <name type="scientific">Wickerhamomyces pijperi</name>
    <name type="common">Yeast</name>
    <name type="synonym">Pichia pijperi</name>
    <dbReference type="NCBI Taxonomy" id="599730"/>
    <lineage>
        <taxon>Eukaryota</taxon>
        <taxon>Fungi</taxon>
        <taxon>Dikarya</taxon>
        <taxon>Ascomycota</taxon>
        <taxon>Saccharomycotina</taxon>
        <taxon>Saccharomycetes</taxon>
        <taxon>Phaffomycetales</taxon>
        <taxon>Wickerhamomycetaceae</taxon>
        <taxon>Wickerhamomyces</taxon>
    </lineage>
</organism>
<name>A0A9P8Q4A9_WICPI</name>
<proteinExistence type="predicted"/>
<gene>
    <name evidence="1" type="ORF">WICPIJ_005228</name>
</gene>
<comment type="caution">
    <text evidence="1">The sequence shown here is derived from an EMBL/GenBank/DDBJ whole genome shotgun (WGS) entry which is preliminary data.</text>
</comment>
<dbReference type="Proteomes" id="UP000774326">
    <property type="component" value="Unassembled WGS sequence"/>
</dbReference>
<keyword evidence="2" id="KW-1185">Reference proteome</keyword>
<reference evidence="1" key="2">
    <citation type="submission" date="2021-01" db="EMBL/GenBank/DDBJ databases">
        <authorList>
            <person name="Schikora-Tamarit M.A."/>
        </authorList>
    </citation>
    <scope>NUCLEOTIDE SEQUENCE</scope>
    <source>
        <strain evidence="1">CBS2887</strain>
    </source>
</reference>
<accession>A0A9P8Q4A9</accession>
<sequence length="106" mass="11725">MNQEPAVPIKTFMCFHWEKWEKKSEREAFGGWTTSALILSVTLKFCTAFSSALPIPPVANLPASATAFSKSYSTSKVYLGDSGMVNLKYKAMQPGTQPKPIKILHI</sequence>
<dbReference type="EMBL" id="JAEUBG010002946">
    <property type="protein sequence ID" value="KAH3683798.1"/>
    <property type="molecule type" value="Genomic_DNA"/>
</dbReference>
<reference evidence="1" key="1">
    <citation type="journal article" date="2021" name="Open Biol.">
        <title>Shared evolutionary footprints suggest mitochondrial oxidative damage underlies multiple complex I losses in fungi.</title>
        <authorList>
            <person name="Schikora-Tamarit M.A."/>
            <person name="Marcet-Houben M."/>
            <person name="Nosek J."/>
            <person name="Gabaldon T."/>
        </authorList>
    </citation>
    <scope>NUCLEOTIDE SEQUENCE</scope>
    <source>
        <strain evidence="1">CBS2887</strain>
    </source>
</reference>